<dbReference type="InterPro" id="IPR006665">
    <property type="entry name" value="OmpA-like"/>
</dbReference>
<accession>A0AAW9SDD7</accession>
<gene>
    <name evidence="6" type="ORF">AAG747_26055</name>
</gene>
<evidence type="ECO:0000256" key="1">
    <source>
        <dbReference type="ARBA" id="ARBA00004442"/>
    </source>
</evidence>
<dbReference type="SUPFAM" id="SSF48452">
    <property type="entry name" value="TPR-like"/>
    <property type="match status" value="1"/>
</dbReference>
<dbReference type="GO" id="GO:0009279">
    <property type="term" value="C:cell outer membrane"/>
    <property type="evidence" value="ECO:0007669"/>
    <property type="project" value="UniProtKB-SubCell"/>
</dbReference>
<dbReference type="InterPro" id="IPR006664">
    <property type="entry name" value="OMP_bac"/>
</dbReference>
<sequence>MQRLFTAIKAGIGILIIIYLSGCPLQVNAQTKLLKKGKNLVQNAHFVKGVSVLEQFLKANPEHPEALYYAGIGHLKLGDSKRSLSYIEKSLQKNKSEVRPEQAFWYGLALKNNYQYNKAKEQLRKFRSTLDAKDARQAEVEQHLKQIDYVEEYLKKKPGYYVEGLGKTINTEYAEHSPLISSNGSILIYTSRNPKSKGKEAGDNGEHYEDIFVSEINKNDDWTSPKSLSASLNTSKHEASVQLFDNDHKMLIYKYVRGGDIYITEKESDSWSEPKPLDKKNINTKYYESHGYITPDGKTIYFTSARGSKDKDLDIYQSALAENGKWSKPVKLGAEINTEFDEDAPFVSPDGKTLYFSSKGHESIGGYDVFKSTWDEQAQKWGKAEHISMPVNTPYDDMYFVLDPSNNRGYYSSDREGGEGDLDIYEVGKLYTANLEGMVRVEGMEEGFETLSLQFENPQYALKSTANTREKGNYSTTLDSNLPYEVKFFLGGDDEKQLLHTEEVQVPVAKEKDQKVLKNFILPGDVLEKVTLDYNIEGKIVDAETGEGQKGKVTLFDEEGNPVEEVETQEDGSFTMPLTSKVGKNYSLGFENPERQTDRVGTFQTSLAKNIGGEYPVGDNLLVVRGPDGEEVELTQERIYFGFDRSRLDQAALNVLDQLYTVLKNNEWLKVEIVGHTDNTGNAEYNKWLSKKRASQAGEYLKKKGIAEDRIKTAYMGEENPVFDNNTREGRMKNRRVEVNYQKP</sequence>
<name>A0AAW9SDD7_9BACT</name>
<keyword evidence="3" id="KW-0998">Cell outer membrane</keyword>
<feature type="domain" description="OmpA-like" evidence="5">
    <location>
        <begin position="628"/>
        <end position="744"/>
    </location>
</feature>
<dbReference type="Gene3D" id="2.120.10.30">
    <property type="entry name" value="TolB, C-terminal domain"/>
    <property type="match status" value="1"/>
</dbReference>
<keyword evidence="2 4" id="KW-0472">Membrane</keyword>
<evidence type="ECO:0000313" key="7">
    <source>
        <dbReference type="Proteomes" id="UP001403385"/>
    </source>
</evidence>
<dbReference type="AlphaFoldDB" id="A0AAW9SDD7"/>
<dbReference type="EMBL" id="JBDKWZ010000022">
    <property type="protein sequence ID" value="MEN7551407.1"/>
    <property type="molecule type" value="Genomic_DNA"/>
</dbReference>
<protein>
    <submittedName>
        <fullName evidence="6">OmpA family protein</fullName>
    </submittedName>
</protein>
<dbReference type="Gene3D" id="3.30.1330.60">
    <property type="entry name" value="OmpA-like domain"/>
    <property type="match status" value="1"/>
</dbReference>
<dbReference type="Pfam" id="PF07676">
    <property type="entry name" value="PD40"/>
    <property type="match status" value="4"/>
</dbReference>
<dbReference type="Gene3D" id="1.25.40.10">
    <property type="entry name" value="Tetratricopeptide repeat domain"/>
    <property type="match status" value="1"/>
</dbReference>
<dbReference type="RefSeq" id="WP_346824188.1">
    <property type="nucleotide sequence ID" value="NZ_JBDKWZ010000022.1"/>
</dbReference>
<evidence type="ECO:0000256" key="2">
    <source>
        <dbReference type="ARBA" id="ARBA00023136"/>
    </source>
</evidence>
<dbReference type="PANTHER" id="PTHR30329">
    <property type="entry name" value="STATOR ELEMENT OF FLAGELLAR MOTOR COMPLEX"/>
    <property type="match status" value="1"/>
</dbReference>
<keyword evidence="7" id="KW-1185">Reference proteome</keyword>
<dbReference type="PROSITE" id="PS51123">
    <property type="entry name" value="OMPA_2"/>
    <property type="match status" value="1"/>
</dbReference>
<dbReference type="InterPro" id="IPR011042">
    <property type="entry name" value="6-blade_b-propeller_TolB-like"/>
</dbReference>
<reference evidence="6 7" key="1">
    <citation type="submission" date="2024-04" db="EMBL/GenBank/DDBJ databases">
        <title>Novel genus in family Flammeovirgaceae.</title>
        <authorList>
            <person name="Nguyen T.H."/>
            <person name="Vuong T.Q."/>
            <person name="Le H."/>
            <person name="Kim S.-G."/>
        </authorList>
    </citation>
    <scope>NUCLEOTIDE SEQUENCE [LARGE SCALE GENOMIC DNA]</scope>
    <source>
        <strain evidence="6 7">JCM 23209</strain>
    </source>
</reference>
<evidence type="ECO:0000259" key="5">
    <source>
        <dbReference type="PROSITE" id="PS51123"/>
    </source>
</evidence>
<dbReference type="InterPro" id="IPR011990">
    <property type="entry name" value="TPR-like_helical_dom_sf"/>
</dbReference>
<proteinExistence type="predicted"/>
<organism evidence="6 7">
    <name type="scientific">Rapidithrix thailandica</name>
    <dbReference type="NCBI Taxonomy" id="413964"/>
    <lineage>
        <taxon>Bacteria</taxon>
        <taxon>Pseudomonadati</taxon>
        <taxon>Bacteroidota</taxon>
        <taxon>Cytophagia</taxon>
        <taxon>Cytophagales</taxon>
        <taxon>Flammeovirgaceae</taxon>
        <taxon>Rapidithrix</taxon>
    </lineage>
</organism>
<dbReference type="PRINTS" id="PR01023">
    <property type="entry name" value="NAFLGMOTY"/>
</dbReference>
<dbReference type="InterPro" id="IPR050330">
    <property type="entry name" value="Bact_OuterMem_StrucFunc"/>
</dbReference>
<comment type="subcellular location">
    <subcellularLocation>
        <location evidence="1">Cell outer membrane</location>
    </subcellularLocation>
</comment>
<dbReference type="Pfam" id="PF00691">
    <property type="entry name" value="OmpA"/>
    <property type="match status" value="1"/>
</dbReference>
<dbReference type="SUPFAM" id="SSF103088">
    <property type="entry name" value="OmpA-like"/>
    <property type="match status" value="1"/>
</dbReference>
<evidence type="ECO:0000256" key="4">
    <source>
        <dbReference type="PROSITE-ProRule" id="PRU00473"/>
    </source>
</evidence>
<comment type="caution">
    <text evidence="6">The sequence shown here is derived from an EMBL/GenBank/DDBJ whole genome shotgun (WGS) entry which is preliminary data.</text>
</comment>
<dbReference type="SUPFAM" id="SSF82171">
    <property type="entry name" value="DPP6 N-terminal domain-like"/>
    <property type="match status" value="1"/>
</dbReference>
<dbReference type="PANTHER" id="PTHR30329:SF21">
    <property type="entry name" value="LIPOPROTEIN YIAD-RELATED"/>
    <property type="match status" value="1"/>
</dbReference>
<dbReference type="Proteomes" id="UP001403385">
    <property type="component" value="Unassembled WGS sequence"/>
</dbReference>
<evidence type="ECO:0000313" key="6">
    <source>
        <dbReference type="EMBL" id="MEN7551407.1"/>
    </source>
</evidence>
<dbReference type="InterPro" id="IPR036737">
    <property type="entry name" value="OmpA-like_sf"/>
</dbReference>
<dbReference type="InterPro" id="IPR011659">
    <property type="entry name" value="WD40"/>
</dbReference>
<dbReference type="CDD" id="cd07185">
    <property type="entry name" value="OmpA_C-like"/>
    <property type="match status" value="1"/>
</dbReference>
<dbReference type="PRINTS" id="PR01021">
    <property type="entry name" value="OMPADOMAIN"/>
</dbReference>
<evidence type="ECO:0000256" key="3">
    <source>
        <dbReference type="ARBA" id="ARBA00023237"/>
    </source>
</evidence>